<accession>A0A5M6CBW9</accession>
<sequence length="90" mass="10787">MSSKQNLISVRFQGMEFLAIPIMINGNVQYFDFRYSEKDKYDQAWHITSLDKETVLEEDFTVIKTNMPDFWLKPMIDRLKDMLENNDFNP</sequence>
<keyword evidence="2" id="KW-1185">Reference proteome</keyword>
<evidence type="ECO:0000313" key="2">
    <source>
        <dbReference type="Proteomes" id="UP000323632"/>
    </source>
</evidence>
<evidence type="ECO:0000313" key="1">
    <source>
        <dbReference type="EMBL" id="KAA5532626.1"/>
    </source>
</evidence>
<dbReference type="Proteomes" id="UP000323632">
    <property type="component" value="Unassembled WGS sequence"/>
</dbReference>
<protein>
    <submittedName>
        <fullName evidence="1">Uncharacterized protein</fullName>
    </submittedName>
</protein>
<dbReference type="EMBL" id="VWSH01000004">
    <property type="protein sequence ID" value="KAA5532626.1"/>
    <property type="molecule type" value="Genomic_DNA"/>
</dbReference>
<dbReference type="AlphaFoldDB" id="A0A5M6CBW9"/>
<name>A0A5M6CBW9_9BACT</name>
<proteinExistence type="predicted"/>
<comment type="caution">
    <text evidence="1">The sequence shown here is derived from an EMBL/GenBank/DDBJ whole genome shotgun (WGS) entry which is preliminary data.</text>
</comment>
<gene>
    <name evidence="1" type="ORF">F0919_17750</name>
</gene>
<organism evidence="1 2">
    <name type="scientific">Taibaiella lutea</name>
    <dbReference type="NCBI Taxonomy" id="2608001"/>
    <lineage>
        <taxon>Bacteria</taxon>
        <taxon>Pseudomonadati</taxon>
        <taxon>Bacteroidota</taxon>
        <taxon>Chitinophagia</taxon>
        <taxon>Chitinophagales</taxon>
        <taxon>Chitinophagaceae</taxon>
        <taxon>Taibaiella</taxon>
    </lineage>
</organism>
<dbReference type="RefSeq" id="WP_150034156.1">
    <property type="nucleotide sequence ID" value="NZ_VWSH01000004.1"/>
</dbReference>
<reference evidence="1 2" key="1">
    <citation type="submission" date="2019-09" db="EMBL/GenBank/DDBJ databases">
        <title>Genome sequence and assembly of Taibaiella sp.</title>
        <authorList>
            <person name="Chhetri G."/>
        </authorList>
    </citation>
    <scope>NUCLEOTIDE SEQUENCE [LARGE SCALE GENOMIC DNA]</scope>
    <source>
        <strain evidence="1 2">KVB11</strain>
    </source>
</reference>